<sequence>MNPIDTLAINGGKPARQRPLPPNYPGATVMDEAEGKASSAVVRAQSPFRYYGPDVQHAVRHFENEMGREWSIPYVLGVSSGTAALIVAMKALGIGIGDKVIVPAITFLATPGAVVCCNAVPVFADVDDSLNLDAASLENVYDDEVKAIIVVPILGTPVDMDPIMSFARKHKLAVIEDIAQSCGVKYKGNYAGTIGDIGAFSFQMNKLITSGEGGAIMTHSPELYERAVRYHDQGIMREKERFGFPDVDEAERAFVGQNYRMSELTGAILVEQWKKRSQMITVMRDRKQQIVDELTRVLPSIRFRGVIDAAGDTGSSLGLLLPDAAHTQKANDALHAEQIESFILYGGQPVYKIPQIWRQRTADKHNFPFNYPYRRAVRYEDGMCPKAEDLVCRTLFIPISPLLTEEDASQIANGVVKVYKAYRIGTA</sequence>
<dbReference type="Gene3D" id="3.90.1150.10">
    <property type="entry name" value="Aspartate Aminotransferase, domain 1"/>
    <property type="match status" value="1"/>
</dbReference>
<dbReference type="PANTHER" id="PTHR30244:SF34">
    <property type="entry name" value="DTDP-4-AMINO-4,6-DIDEOXYGALACTOSE TRANSAMINASE"/>
    <property type="match status" value="1"/>
</dbReference>
<dbReference type="InterPro" id="IPR000653">
    <property type="entry name" value="DegT/StrS_aminotransferase"/>
</dbReference>
<dbReference type="PANTHER" id="PTHR30244">
    <property type="entry name" value="TRANSAMINASE"/>
    <property type="match status" value="1"/>
</dbReference>
<dbReference type="SUPFAM" id="SSF53383">
    <property type="entry name" value="PLP-dependent transferases"/>
    <property type="match status" value="1"/>
</dbReference>
<dbReference type="Proteomes" id="UP001589818">
    <property type="component" value="Unassembled WGS sequence"/>
</dbReference>
<protein>
    <submittedName>
        <fullName evidence="2">DegT/DnrJ/EryC1/StrS family aminotransferase</fullName>
    </submittedName>
</protein>
<comment type="caution">
    <text evidence="2">The sequence shown here is derived from an EMBL/GenBank/DDBJ whole genome shotgun (WGS) entry which is preliminary data.</text>
</comment>
<keyword evidence="2" id="KW-0032">Aminotransferase</keyword>
<accession>A0ABV6J3I6</accession>
<keyword evidence="3" id="KW-1185">Reference proteome</keyword>
<dbReference type="CDD" id="cd00616">
    <property type="entry name" value="AHBA_syn"/>
    <property type="match status" value="1"/>
</dbReference>
<dbReference type="Gene3D" id="3.40.640.10">
    <property type="entry name" value="Type I PLP-dependent aspartate aminotransferase-like (Major domain)"/>
    <property type="match status" value="1"/>
</dbReference>
<keyword evidence="2" id="KW-0808">Transferase</keyword>
<dbReference type="InterPro" id="IPR015424">
    <property type="entry name" value="PyrdxlP-dep_Trfase"/>
</dbReference>
<dbReference type="RefSeq" id="WP_204822140.1">
    <property type="nucleotide sequence ID" value="NZ_JANHOF010000005.1"/>
</dbReference>
<keyword evidence="1" id="KW-0663">Pyridoxal phosphate</keyword>
<gene>
    <name evidence="2" type="ORF">ACFFJ8_01360</name>
</gene>
<dbReference type="PIRSF" id="PIRSF000390">
    <property type="entry name" value="PLP_StrS"/>
    <property type="match status" value="1"/>
</dbReference>
<organism evidence="2 3">
    <name type="scientific">Paenibacillus mendelii</name>
    <dbReference type="NCBI Taxonomy" id="206163"/>
    <lineage>
        <taxon>Bacteria</taxon>
        <taxon>Bacillati</taxon>
        <taxon>Bacillota</taxon>
        <taxon>Bacilli</taxon>
        <taxon>Bacillales</taxon>
        <taxon>Paenibacillaceae</taxon>
        <taxon>Paenibacillus</taxon>
    </lineage>
</organism>
<proteinExistence type="inferred from homology"/>
<evidence type="ECO:0000313" key="3">
    <source>
        <dbReference type="Proteomes" id="UP001589818"/>
    </source>
</evidence>
<comment type="similarity">
    <text evidence="1">Belongs to the DegT/DnrJ/EryC1 family.</text>
</comment>
<dbReference type="GO" id="GO:0008483">
    <property type="term" value="F:transaminase activity"/>
    <property type="evidence" value="ECO:0007669"/>
    <property type="project" value="UniProtKB-KW"/>
</dbReference>
<evidence type="ECO:0000256" key="1">
    <source>
        <dbReference type="RuleBase" id="RU004508"/>
    </source>
</evidence>
<dbReference type="EMBL" id="JBHLVF010000005">
    <property type="protein sequence ID" value="MFC0390014.1"/>
    <property type="molecule type" value="Genomic_DNA"/>
</dbReference>
<reference evidence="2 3" key="1">
    <citation type="submission" date="2024-09" db="EMBL/GenBank/DDBJ databases">
        <authorList>
            <person name="Sun Q."/>
            <person name="Mori K."/>
        </authorList>
    </citation>
    <scope>NUCLEOTIDE SEQUENCE [LARGE SCALE GENOMIC DNA]</scope>
    <source>
        <strain evidence="2 3">CCM 4839</strain>
    </source>
</reference>
<name>A0ABV6J3I6_9BACL</name>
<dbReference type="InterPro" id="IPR015421">
    <property type="entry name" value="PyrdxlP-dep_Trfase_major"/>
</dbReference>
<evidence type="ECO:0000313" key="2">
    <source>
        <dbReference type="EMBL" id="MFC0390014.1"/>
    </source>
</evidence>
<dbReference type="Pfam" id="PF01041">
    <property type="entry name" value="DegT_DnrJ_EryC1"/>
    <property type="match status" value="1"/>
</dbReference>
<dbReference type="InterPro" id="IPR015422">
    <property type="entry name" value="PyrdxlP-dep_Trfase_small"/>
</dbReference>